<protein>
    <submittedName>
        <fullName evidence="4">AMP-binding protein</fullName>
    </submittedName>
</protein>
<sequence length="564" mass="65448">MQIVNENNLGEFLERKALKCKEAIKQNASLLNRFLNLCLVFDECKDDLDNAHILECSSFKELFLKKAKEEDGYFKITQDIKALDFMQLNFLVNQCANFLKSQGLKANDKVASFLQNSLEFVILYFACFKSGIIFVPVNACYKEDELAYIYEKTKFNYIVAEDELLAYVKCDVLKLAKSSFLKSILKHKKDFIMPKINPLDLAMILFTSGTTAKPKGCKITHYNLLFAGYFTLHQIGLRQNEVFLSSMPNWHIDLQATALMPSLRANACFVLLKRFSARRFWQQIVFYEANISEVVPKMIELIKLQNKFAREKKHKLRFLLYFLNMSNEKYLEFKKRFKVDLFTSYGLSESIVGCIGDNYYEKMSYPAIGKVFFAYEVIVANIKENKLIPLKANELGTICIKGRLGYELFAGYYEDELNTKNSFIDGYFISNDIGYFDENALFYFFSRNKDLIKINGENISSLEIENLLSSHKKINNASVICISDALACDKIIAFLELKEYPYKEEVNILQKNKELKQIEKELITLNLRLAKFKQVSEFIFLNHLPRNYLGKVRKNVLGEIYGRN</sequence>
<name>A0ABS7WR24_9BACT</name>
<dbReference type="PANTHER" id="PTHR43201:SF32">
    <property type="entry name" value="2-SUCCINYLBENZOATE--COA LIGASE, CHLOROPLASTIC_PEROXISOMAL"/>
    <property type="match status" value="1"/>
</dbReference>
<dbReference type="Gene3D" id="3.30.300.30">
    <property type="match status" value="1"/>
</dbReference>
<evidence type="ECO:0000256" key="1">
    <source>
        <dbReference type="SAM" id="Coils"/>
    </source>
</evidence>
<feature type="domain" description="AMP-dependent synthetase/ligase" evidence="2">
    <location>
        <begin position="77"/>
        <end position="413"/>
    </location>
</feature>
<dbReference type="InterPro" id="IPR025110">
    <property type="entry name" value="AMP-bd_C"/>
</dbReference>
<gene>
    <name evidence="4" type="ORF">AVCANL283_03715</name>
</gene>
<evidence type="ECO:0000259" key="3">
    <source>
        <dbReference type="Pfam" id="PF13193"/>
    </source>
</evidence>
<accession>A0ABS7WR24</accession>
<keyword evidence="5" id="KW-1185">Reference proteome</keyword>
<dbReference type="InterPro" id="IPR045851">
    <property type="entry name" value="AMP-bd_C_sf"/>
</dbReference>
<organism evidence="4 5">
    <name type="scientific">Campylobacter canadensis</name>
    <dbReference type="NCBI Taxonomy" id="449520"/>
    <lineage>
        <taxon>Bacteria</taxon>
        <taxon>Pseudomonadati</taxon>
        <taxon>Campylobacterota</taxon>
        <taxon>Epsilonproteobacteria</taxon>
        <taxon>Campylobacterales</taxon>
        <taxon>Campylobacteraceae</taxon>
        <taxon>Campylobacter</taxon>
    </lineage>
</organism>
<reference evidence="4 5" key="1">
    <citation type="submission" date="2020-07" db="EMBL/GenBank/DDBJ databases">
        <title>Transfer of Campylobacter canadensis to the novel genus Avispirillum gen. nov., that also includes two novel species recovered from migratory waterfowl: Avispirillum anseris sp. nov. and Avispirillum brantae sp. nov.</title>
        <authorList>
            <person name="Miller W.G."/>
            <person name="Chapman M.H."/>
            <person name="Yee E."/>
            <person name="Inglis G.D."/>
        </authorList>
    </citation>
    <scope>NUCLEOTIDE SEQUENCE [LARGE SCALE GENOMIC DNA]</scope>
    <source>
        <strain evidence="4 5">L283</strain>
    </source>
</reference>
<comment type="caution">
    <text evidence="4">The sequence shown here is derived from an EMBL/GenBank/DDBJ whole genome shotgun (WGS) entry which is preliminary data.</text>
</comment>
<dbReference type="PANTHER" id="PTHR43201">
    <property type="entry name" value="ACYL-COA SYNTHETASE"/>
    <property type="match status" value="1"/>
</dbReference>
<feature type="domain" description="AMP-binding enzyme C-terminal" evidence="3">
    <location>
        <begin position="463"/>
        <end position="551"/>
    </location>
</feature>
<dbReference type="InterPro" id="IPR042099">
    <property type="entry name" value="ANL_N_sf"/>
</dbReference>
<dbReference type="RefSeq" id="WP_224325268.1">
    <property type="nucleotide sequence ID" value="NZ_JACGBB010000005.1"/>
</dbReference>
<evidence type="ECO:0000313" key="4">
    <source>
        <dbReference type="EMBL" id="MBZ7987220.1"/>
    </source>
</evidence>
<dbReference type="Gene3D" id="3.40.50.12780">
    <property type="entry name" value="N-terminal domain of ligase-like"/>
    <property type="match status" value="1"/>
</dbReference>
<dbReference type="SUPFAM" id="SSF56801">
    <property type="entry name" value="Acetyl-CoA synthetase-like"/>
    <property type="match status" value="1"/>
</dbReference>
<dbReference type="EMBL" id="JACGBB010000005">
    <property type="protein sequence ID" value="MBZ7987220.1"/>
    <property type="molecule type" value="Genomic_DNA"/>
</dbReference>
<evidence type="ECO:0000313" key="5">
    <source>
        <dbReference type="Proteomes" id="UP000786183"/>
    </source>
</evidence>
<dbReference type="Pfam" id="PF13193">
    <property type="entry name" value="AMP-binding_C"/>
    <property type="match status" value="1"/>
</dbReference>
<proteinExistence type="predicted"/>
<keyword evidence="1" id="KW-0175">Coiled coil</keyword>
<feature type="coiled-coil region" evidence="1">
    <location>
        <begin position="508"/>
        <end position="535"/>
    </location>
</feature>
<dbReference type="Proteomes" id="UP000786183">
    <property type="component" value="Unassembled WGS sequence"/>
</dbReference>
<evidence type="ECO:0000259" key="2">
    <source>
        <dbReference type="Pfam" id="PF00501"/>
    </source>
</evidence>
<dbReference type="Pfam" id="PF00501">
    <property type="entry name" value="AMP-binding"/>
    <property type="match status" value="1"/>
</dbReference>
<dbReference type="InterPro" id="IPR000873">
    <property type="entry name" value="AMP-dep_synth/lig_dom"/>
</dbReference>